<organism evidence="1 2">
    <name type="scientific">Sphingomonas trueperi</name>
    <dbReference type="NCBI Taxonomy" id="53317"/>
    <lineage>
        <taxon>Bacteria</taxon>
        <taxon>Pseudomonadati</taxon>
        <taxon>Pseudomonadota</taxon>
        <taxon>Alphaproteobacteria</taxon>
        <taxon>Sphingomonadales</taxon>
        <taxon>Sphingomonadaceae</taxon>
        <taxon>Sphingomonas</taxon>
    </lineage>
</organism>
<comment type="caution">
    <text evidence="1">The sequence shown here is derived from an EMBL/GenBank/DDBJ whole genome shotgun (WGS) entry which is preliminary data.</text>
</comment>
<protein>
    <submittedName>
        <fullName evidence="1">Type VI protein secretion system component VasK</fullName>
    </submittedName>
</protein>
<proteinExistence type="predicted"/>
<dbReference type="EMBL" id="JAATJB010000002">
    <property type="protein sequence ID" value="NJB96456.1"/>
    <property type="molecule type" value="Genomic_DNA"/>
</dbReference>
<accession>A0A7X5XZ21</accession>
<name>A0A7X5XZ21_9SPHN</name>
<evidence type="ECO:0000313" key="2">
    <source>
        <dbReference type="Proteomes" id="UP000531251"/>
    </source>
</evidence>
<gene>
    <name evidence="1" type="ORF">GGR89_000756</name>
</gene>
<evidence type="ECO:0000313" key="1">
    <source>
        <dbReference type="EMBL" id="NJB96456.1"/>
    </source>
</evidence>
<dbReference type="RefSeq" id="WP_125974063.1">
    <property type="nucleotide sequence ID" value="NZ_BAAADY010000030.1"/>
</dbReference>
<keyword evidence="2" id="KW-1185">Reference proteome</keyword>
<dbReference type="Proteomes" id="UP000531251">
    <property type="component" value="Unassembled WGS sequence"/>
</dbReference>
<sequence length="67" mass="7231">MAEPKSYRWLSAGALVALALAAFVAVVALRHASDDHSRATDVKVRADQAMQRIEAEVDRLENEAAAP</sequence>
<dbReference type="AlphaFoldDB" id="A0A7X5XZ21"/>
<reference evidence="1 2" key="1">
    <citation type="submission" date="2020-03" db="EMBL/GenBank/DDBJ databases">
        <title>Genomic Encyclopedia of Type Strains, Phase IV (KMG-IV): sequencing the most valuable type-strain genomes for metagenomic binning, comparative biology and taxonomic classification.</title>
        <authorList>
            <person name="Goeker M."/>
        </authorList>
    </citation>
    <scope>NUCLEOTIDE SEQUENCE [LARGE SCALE GENOMIC DNA]</scope>
    <source>
        <strain evidence="1 2">DSM 7225</strain>
    </source>
</reference>